<sequence>MLCQARTSSPEALLVRAMGASREGVMLKQARDEEVESVSLARCNRRDETTLARFRSGYNRARRHVAGLKVYSPCLNSNGASPAHILACIGCHSRPTSMVAMTLGL</sequence>
<protein>
    <submittedName>
        <fullName evidence="1">Uncharacterized protein</fullName>
    </submittedName>
</protein>
<comment type="caution">
    <text evidence="1">The sequence shown here is derived from an EMBL/GenBank/DDBJ whole genome shotgun (WGS) entry which is preliminary data.</text>
</comment>
<reference evidence="1" key="1">
    <citation type="submission" date="2020-08" db="EMBL/GenBank/DDBJ databases">
        <title>Multicomponent nature underlies the extraordinary mechanical properties of spider dragline silk.</title>
        <authorList>
            <person name="Kono N."/>
            <person name="Nakamura H."/>
            <person name="Mori M."/>
            <person name="Yoshida Y."/>
            <person name="Ohtoshi R."/>
            <person name="Malay A.D."/>
            <person name="Moran D.A.P."/>
            <person name="Tomita M."/>
            <person name="Numata K."/>
            <person name="Arakawa K."/>
        </authorList>
    </citation>
    <scope>NUCLEOTIDE SEQUENCE</scope>
</reference>
<keyword evidence="2" id="KW-1185">Reference proteome</keyword>
<proteinExistence type="predicted"/>
<accession>A0A8X6SDL4</accession>
<evidence type="ECO:0000313" key="2">
    <source>
        <dbReference type="Proteomes" id="UP000887159"/>
    </source>
</evidence>
<dbReference type="Proteomes" id="UP000887159">
    <property type="component" value="Unassembled WGS sequence"/>
</dbReference>
<dbReference type="AlphaFoldDB" id="A0A8X6SDL4"/>
<name>A0A8X6SDL4_TRICX</name>
<organism evidence="1 2">
    <name type="scientific">Trichonephila clavipes</name>
    <name type="common">Golden silk orbweaver</name>
    <name type="synonym">Nephila clavipes</name>
    <dbReference type="NCBI Taxonomy" id="2585209"/>
    <lineage>
        <taxon>Eukaryota</taxon>
        <taxon>Metazoa</taxon>
        <taxon>Ecdysozoa</taxon>
        <taxon>Arthropoda</taxon>
        <taxon>Chelicerata</taxon>
        <taxon>Arachnida</taxon>
        <taxon>Araneae</taxon>
        <taxon>Araneomorphae</taxon>
        <taxon>Entelegynae</taxon>
        <taxon>Araneoidea</taxon>
        <taxon>Nephilidae</taxon>
        <taxon>Trichonephila</taxon>
    </lineage>
</organism>
<evidence type="ECO:0000313" key="1">
    <source>
        <dbReference type="EMBL" id="GFY11624.1"/>
    </source>
</evidence>
<dbReference type="EMBL" id="BMAU01021306">
    <property type="protein sequence ID" value="GFY11624.1"/>
    <property type="molecule type" value="Genomic_DNA"/>
</dbReference>
<gene>
    <name evidence="1" type="ORF">TNCV_4230931</name>
</gene>